<comment type="caution">
    <text evidence="2">The sequence shown here is derived from an EMBL/GenBank/DDBJ whole genome shotgun (WGS) entry which is preliminary data.</text>
</comment>
<dbReference type="RefSeq" id="WP_431306823.1">
    <property type="nucleotide sequence ID" value="NZ_JACSGT010000001.1"/>
</dbReference>
<protein>
    <recommendedName>
        <fullName evidence="1">Fibrobacter succinogenes major paralogous domain-containing protein</fullName>
    </recommendedName>
</protein>
<dbReference type="EMBL" id="JACSGT010000001">
    <property type="protein sequence ID" value="MCF2218772.1"/>
    <property type="molecule type" value="Genomic_DNA"/>
</dbReference>
<reference evidence="2" key="1">
    <citation type="submission" date="2021-08" db="EMBL/GenBank/DDBJ databases">
        <title>Complete genome sequence of Chryseobacterium sp strain PS-8.</title>
        <authorList>
            <person name="Das S.K."/>
        </authorList>
    </citation>
    <scope>NUCLEOTIDE SEQUENCE</scope>
    <source>
        <strain evidence="2">PS-8</strain>
    </source>
</reference>
<gene>
    <name evidence="2" type="ORF">H9Q08_05600</name>
</gene>
<keyword evidence="3" id="KW-1185">Reference proteome</keyword>
<organism evidence="2 3">
    <name type="scientific">Chryseobacterium indicum</name>
    <dbReference type="NCBI Taxonomy" id="2766954"/>
    <lineage>
        <taxon>Bacteria</taxon>
        <taxon>Pseudomonadati</taxon>
        <taxon>Bacteroidota</taxon>
        <taxon>Flavobacteriia</taxon>
        <taxon>Flavobacteriales</taxon>
        <taxon>Weeksellaceae</taxon>
        <taxon>Chryseobacterium group</taxon>
        <taxon>Chryseobacterium</taxon>
    </lineage>
</organism>
<dbReference type="InterPro" id="IPR011871">
    <property type="entry name" value="Fib_succ_major"/>
</dbReference>
<evidence type="ECO:0000313" key="3">
    <source>
        <dbReference type="Proteomes" id="UP001430374"/>
    </source>
</evidence>
<feature type="domain" description="Fibrobacter succinogenes major paralogous" evidence="1">
    <location>
        <begin position="6"/>
        <end position="76"/>
    </location>
</feature>
<dbReference type="Pfam" id="PF09603">
    <property type="entry name" value="Fib_succ_major"/>
    <property type="match status" value="1"/>
</dbReference>
<accession>A0ABS9C4Z4</accession>
<proteinExistence type="predicted"/>
<evidence type="ECO:0000313" key="2">
    <source>
        <dbReference type="EMBL" id="MCF2218772.1"/>
    </source>
</evidence>
<name>A0ABS9C4Z4_9FLAO</name>
<dbReference type="Proteomes" id="UP001430374">
    <property type="component" value="Unassembled WGS sequence"/>
</dbReference>
<evidence type="ECO:0000259" key="1">
    <source>
        <dbReference type="Pfam" id="PF09603"/>
    </source>
</evidence>
<sequence length="77" mass="8529">MLEQEKRRSDCYISALLAGNRNTNGTFNNRSSNGNWWSSSASGTSNAFNRNLNTGNRGVNRNANNRANGFSVRCLKD</sequence>